<protein>
    <submittedName>
        <fullName evidence="2">Glycosyltransferase</fullName>
    </submittedName>
</protein>
<dbReference type="PANTHER" id="PTHR46401:SF2">
    <property type="entry name" value="GLYCOSYLTRANSFERASE WBBK-RELATED"/>
    <property type="match status" value="1"/>
</dbReference>
<evidence type="ECO:0000256" key="1">
    <source>
        <dbReference type="ARBA" id="ARBA00022679"/>
    </source>
</evidence>
<dbReference type="EMBL" id="RXYK01000005">
    <property type="protein sequence ID" value="RTY38379.1"/>
    <property type="molecule type" value="Genomic_DNA"/>
</dbReference>
<dbReference type="CDD" id="cd03801">
    <property type="entry name" value="GT4_PimA-like"/>
    <property type="match status" value="1"/>
</dbReference>
<proteinExistence type="predicted"/>
<dbReference type="PANTHER" id="PTHR46401">
    <property type="entry name" value="GLYCOSYLTRANSFERASE WBBK-RELATED"/>
    <property type="match status" value="1"/>
</dbReference>
<accession>A0A3S0NJ83</accession>
<organism evidence="2 3">
    <name type="scientific">Chlorobium phaeovibrioides</name>
    <dbReference type="NCBI Taxonomy" id="1094"/>
    <lineage>
        <taxon>Bacteria</taxon>
        <taxon>Pseudomonadati</taxon>
        <taxon>Chlorobiota</taxon>
        <taxon>Chlorobiia</taxon>
        <taxon>Chlorobiales</taxon>
        <taxon>Chlorobiaceae</taxon>
        <taxon>Chlorobium/Pelodictyon group</taxon>
        <taxon>Chlorobium</taxon>
    </lineage>
</organism>
<dbReference type="Pfam" id="PF13692">
    <property type="entry name" value="Glyco_trans_1_4"/>
    <property type="match status" value="1"/>
</dbReference>
<dbReference type="GO" id="GO:0009103">
    <property type="term" value="P:lipopolysaccharide biosynthetic process"/>
    <property type="evidence" value="ECO:0007669"/>
    <property type="project" value="TreeGrafter"/>
</dbReference>
<name>A0A3S0NJ83_CHLPH</name>
<dbReference type="GO" id="GO:0016757">
    <property type="term" value="F:glycosyltransferase activity"/>
    <property type="evidence" value="ECO:0007669"/>
    <property type="project" value="TreeGrafter"/>
</dbReference>
<dbReference type="Proteomes" id="UP000279908">
    <property type="component" value="Unassembled WGS sequence"/>
</dbReference>
<dbReference type="Gene3D" id="3.40.50.2000">
    <property type="entry name" value="Glycogen Phosphorylase B"/>
    <property type="match status" value="1"/>
</dbReference>
<dbReference type="AlphaFoldDB" id="A0A3S0NJ83"/>
<comment type="caution">
    <text evidence="2">The sequence shown here is derived from an EMBL/GenBank/DDBJ whole genome shotgun (WGS) entry which is preliminary data.</text>
</comment>
<keyword evidence="1 2" id="KW-0808">Transferase</keyword>
<evidence type="ECO:0000313" key="3">
    <source>
        <dbReference type="Proteomes" id="UP000279908"/>
    </source>
</evidence>
<sequence>MRLAYITRVLVPSRAAQSMQIASMAKAFAEELGDDFFLQCGGKPVGDEPYSRRMLALDGSGSQRHLAACLSAVRLSLTDRRDTVVYTRDIAVAFTAILLGKQAVYEAHKAPVGSVPARILRWLGASKRFRLVVISGVLADYYAKRYGIPDARLLVAHSGVFPGSYESLQSIPKSVLRSDLGLPLNAFIVVHTGSLYRGRGAELFEQVVRSGEDVLFVQVGGEPDDIFYWKRYYQQRGLSNIQFVDRQPSDTVRRYQVAADLLFYMITTDTPTYWCCSPLKLFEYMASGTPILGSCIGSIKEILNENNAWCFSPERPDGIRASIADFRRDTALANRKSATALQQARKKYSWGVRAQRIIDFCNEGSER</sequence>
<reference evidence="2 3" key="1">
    <citation type="submission" date="2018-12" db="EMBL/GenBank/DDBJ databases">
        <authorList>
            <person name="Lunina O.N."/>
            <person name="Grouzdev D.S."/>
            <person name="Gorlenko V.M."/>
            <person name="Savvichev A.S."/>
        </authorList>
    </citation>
    <scope>NUCLEOTIDE SEQUENCE [LARGE SCALE GENOMIC DNA]</scope>
    <source>
        <strain evidence="2 3">BrKhr-17</strain>
    </source>
</reference>
<dbReference type="SUPFAM" id="SSF53756">
    <property type="entry name" value="UDP-Glycosyltransferase/glycogen phosphorylase"/>
    <property type="match status" value="1"/>
</dbReference>
<evidence type="ECO:0000313" key="2">
    <source>
        <dbReference type="EMBL" id="RTY38379.1"/>
    </source>
</evidence>
<gene>
    <name evidence="2" type="ORF">EKD02_04640</name>
</gene>